<proteinExistence type="predicted"/>
<reference evidence="3 4" key="1">
    <citation type="submission" date="2014-02" db="EMBL/GenBank/DDBJ databases">
        <title>Transposable element dynamics among asymbiotic and ectomycorrhizal Amanita fungi.</title>
        <authorList>
            <consortium name="DOE Joint Genome Institute"/>
            <person name="Hess J."/>
            <person name="Skrede I."/>
            <person name="Wolfe B."/>
            <person name="LaButti K."/>
            <person name="Ohm R.A."/>
            <person name="Grigoriev I.V."/>
            <person name="Pringle A."/>
        </authorList>
    </citation>
    <scope>NUCLEOTIDE SEQUENCE [LARGE SCALE GENOMIC DNA]</scope>
    <source>
        <strain evidence="3 4">SKay4041</strain>
    </source>
</reference>
<feature type="region of interest" description="Disordered" evidence="1">
    <location>
        <begin position="37"/>
        <end position="116"/>
    </location>
</feature>
<dbReference type="EMBL" id="KZ301975">
    <property type="protein sequence ID" value="PFH53200.1"/>
    <property type="molecule type" value="Genomic_DNA"/>
</dbReference>
<keyword evidence="2" id="KW-1133">Transmembrane helix</keyword>
<feature type="compositionally biased region" description="Gly residues" evidence="1">
    <location>
        <begin position="199"/>
        <end position="209"/>
    </location>
</feature>
<evidence type="ECO:0000313" key="4">
    <source>
        <dbReference type="Proteomes" id="UP000242287"/>
    </source>
</evidence>
<sequence length="209" mass="22103">MSVAGGIAVIGIVAFVIWKLTRKRFSDFDDNEAIKWPELNSHGNNDSHPLPVHNTGRAGFETGSEASLSRVNSSNYSTPDFASGAHTDPYAVPPLPHLNPNQPYRDDPNSVSGYYDPYRGPVPGTLENGGSDWHGEAIPMTQMNAGGRTMSPAPSANYGFDTGRQSPAPQLAYGGRASPGPQAAYGGRISPGPHVAYGTQGGYDGYGPR</sequence>
<keyword evidence="4" id="KW-1185">Reference proteome</keyword>
<gene>
    <name evidence="3" type="ORF">AMATHDRAFT_172310</name>
</gene>
<dbReference type="AlphaFoldDB" id="A0A2A9NYX6"/>
<keyword evidence="2" id="KW-0812">Transmembrane</keyword>
<evidence type="ECO:0000256" key="2">
    <source>
        <dbReference type="SAM" id="Phobius"/>
    </source>
</evidence>
<evidence type="ECO:0000256" key="1">
    <source>
        <dbReference type="SAM" id="MobiDB-lite"/>
    </source>
</evidence>
<organism evidence="3 4">
    <name type="scientific">Amanita thiersii Skay4041</name>
    <dbReference type="NCBI Taxonomy" id="703135"/>
    <lineage>
        <taxon>Eukaryota</taxon>
        <taxon>Fungi</taxon>
        <taxon>Dikarya</taxon>
        <taxon>Basidiomycota</taxon>
        <taxon>Agaricomycotina</taxon>
        <taxon>Agaricomycetes</taxon>
        <taxon>Agaricomycetidae</taxon>
        <taxon>Agaricales</taxon>
        <taxon>Pluteineae</taxon>
        <taxon>Amanitaceae</taxon>
        <taxon>Amanita</taxon>
    </lineage>
</organism>
<protein>
    <submittedName>
        <fullName evidence="3">Uncharacterized protein</fullName>
    </submittedName>
</protein>
<dbReference type="Proteomes" id="UP000242287">
    <property type="component" value="Unassembled WGS sequence"/>
</dbReference>
<feature type="compositionally biased region" description="Polar residues" evidence="1">
    <location>
        <begin position="64"/>
        <end position="80"/>
    </location>
</feature>
<feature type="transmembrane region" description="Helical" evidence="2">
    <location>
        <begin position="6"/>
        <end position="21"/>
    </location>
</feature>
<name>A0A2A9NYX6_9AGAR</name>
<feature type="region of interest" description="Disordered" evidence="1">
    <location>
        <begin position="173"/>
        <end position="209"/>
    </location>
</feature>
<keyword evidence="2" id="KW-0472">Membrane</keyword>
<dbReference type="STRING" id="703135.A0A2A9NYX6"/>
<evidence type="ECO:0000313" key="3">
    <source>
        <dbReference type="EMBL" id="PFH53200.1"/>
    </source>
</evidence>
<accession>A0A2A9NYX6</accession>
<dbReference type="OrthoDB" id="2576541at2759"/>